<feature type="compositionally biased region" description="Acidic residues" evidence="1">
    <location>
        <begin position="165"/>
        <end position="180"/>
    </location>
</feature>
<accession>A0A397ITY2</accession>
<dbReference type="OrthoDB" id="2414482at2759"/>
<proteinExistence type="predicted"/>
<evidence type="ECO:0000256" key="1">
    <source>
        <dbReference type="SAM" id="MobiDB-lite"/>
    </source>
</evidence>
<organism evidence="2 3">
    <name type="scientific">Diversispora epigaea</name>
    <dbReference type="NCBI Taxonomy" id="1348612"/>
    <lineage>
        <taxon>Eukaryota</taxon>
        <taxon>Fungi</taxon>
        <taxon>Fungi incertae sedis</taxon>
        <taxon>Mucoromycota</taxon>
        <taxon>Glomeromycotina</taxon>
        <taxon>Glomeromycetes</taxon>
        <taxon>Diversisporales</taxon>
        <taxon>Diversisporaceae</taxon>
        <taxon>Diversispora</taxon>
    </lineage>
</organism>
<dbReference type="AlphaFoldDB" id="A0A397ITY2"/>
<sequence>MTKLTTQESEYWTLRLPYFENNKTWSLVDFLQWSIVFVNDFGKKESEHRTYKICLERLAESPELLKSHNNKSARELALRCLESYENEKKSSGIGNFWKTKSSVMKTLKRASTLNSLNLINRMLDLHSDYNDALTNTTRENIEPALRQKRTKNKAEFDTDSSNTILDDDNEENFEEPEMEELTSPHKRKRVDSSEERICSPDNQEQSSELPQLEVDLLDIIQAPKIEVLKEFETKSRLEKYNIFCLFDVEFHYTNQLFAKLSTDQMNTIKSKWTMAEESINKNEIEECWNACLLKKLVGDYHEVIKGNVNEDTFYTDLDSLMTGFTKQQFDKYEHQKNYELFWCQDFYTRLTLQLLRKHSALLDSSTSEYQYRDEIINPLLASIFFDVENALWFKTGEIENKTRKRQRNFLKQEKEREKLGDKHDGILYMNIQGTPVEIGFLEVVGNAFNTIISDKNDDLEKILKAMMISLWYQYAHQSEENIPENTKLQSYAILVFGREFHFLSMHFIDDMYIVDEFDAFIIPVSGVDFSQIGNIVEIVKKFKIRLIKYYRQLIQMQRKVTRLPRPGLPKASPYQV</sequence>
<name>A0A397ITY2_9GLOM</name>
<keyword evidence="3" id="KW-1185">Reference proteome</keyword>
<reference evidence="2 3" key="1">
    <citation type="submission" date="2018-08" db="EMBL/GenBank/DDBJ databases">
        <title>Genome and evolution of the arbuscular mycorrhizal fungus Diversispora epigaea (formerly Glomus versiforme) and its bacterial endosymbionts.</title>
        <authorList>
            <person name="Sun X."/>
            <person name="Fei Z."/>
            <person name="Harrison M."/>
        </authorList>
    </citation>
    <scope>NUCLEOTIDE SEQUENCE [LARGE SCALE GENOMIC DNA]</scope>
    <source>
        <strain evidence="2 3">IT104</strain>
    </source>
</reference>
<evidence type="ECO:0000313" key="3">
    <source>
        <dbReference type="Proteomes" id="UP000266861"/>
    </source>
</evidence>
<comment type="caution">
    <text evidence="2">The sequence shown here is derived from an EMBL/GenBank/DDBJ whole genome shotgun (WGS) entry which is preliminary data.</text>
</comment>
<dbReference type="EMBL" id="PQFF01000156">
    <property type="protein sequence ID" value="RHZ78182.1"/>
    <property type="molecule type" value="Genomic_DNA"/>
</dbReference>
<evidence type="ECO:0000313" key="2">
    <source>
        <dbReference type="EMBL" id="RHZ78182.1"/>
    </source>
</evidence>
<feature type="region of interest" description="Disordered" evidence="1">
    <location>
        <begin position="140"/>
        <end position="208"/>
    </location>
</feature>
<dbReference type="Proteomes" id="UP000266861">
    <property type="component" value="Unassembled WGS sequence"/>
</dbReference>
<protein>
    <submittedName>
        <fullName evidence="2">Uncharacterized protein</fullName>
    </submittedName>
</protein>
<gene>
    <name evidence="2" type="ORF">Glove_166g132</name>
</gene>